<dbReference type="FunFam" id="3.20.20.70:FF:000015">
    <property type="entry name" value="Orotidine 5'-phosphate decarboxylase"/>
    <property type="match status" value="1"/>
</dbReference>
<dbReference type="CDD" id="cd04725">
    <property type="entry name" value="OMP_decarboxylase_like"/>
    <property type="match status" value="1"/>
</dbReference>
<feature type="binding site" evidence="9 11">
    <location>
        <position position="122"/>
    </location>
    <ligand>
        <name>substrate</name>
    </ligand>
</feature>
<feature type="binding site" evidence="9 11">
    <location>
        <position position="213"/>
    </location>
    <ligand>
        <name>substrate</name>
    </ligand>
</feature>
<keyword evidence="5 9" id="KW-0665">Pyrimidine biosynthesis</keyword>
<evidence type="ECO:0000256" key="4">
    <source>
        <dbReference type="ARBA" id="ARBA00022793"/>
    </source>
</evidence>
<evidence type="ECO:0000256" key="5">
    <source>
        <dbReference type="ARBA" id="ARBA00022975"/>
    </source>
</evidence>
<organism evidence="14 15">
    <name type="scientific">Bombilactobacillus mellifer</name>
    <dbReference type="NCBI Taxonomy" id="1218492"/>
    <lineage>
        <taxon>Bacteria</taxon>
        <taxon>Bacillati</taxon>
        <taxon>Bacillota</taxon>
        <taxon>Bacilli</taxon>
        <taxon>Lactobacillales</taxon>
        <taxon>Lactobacillaceae</taxon>
        <taxon>Bombilactobacillus</taxon>
    </lineage>
</organism>
<keyword evidence="4 9" id="KW-0210">Decarboxylase</keyword>
<evidence type="ECO:0000256" key="3">
    <source>
        <dbReference type="ARBA" id="ARBA00011738"/>
    </source>
</evidence>
<dbReference type="SMART" id="SM00934">
    <property type="entry name" value="OMPdecase"/>
    <property type="match status" value="1"/>
</dbReference>
<evidence type="ECO:0000259" key="13">
    <source>
        <dbReference type="SMART" id="SM00934"/>
    </source>
</evidence>
<dbReference type="SUPFAM" id="SSF51366">
    <property type="entry name" value="Ribulose-phoshate binding barrel"/>
    <property type="match status" value="1"/>
</dbReference>
<dbReference type="PANTHER" id="PTHR32119">
    <property type="entry name" value="OROTIDINE 5'-PHOSPHATE DECARBOXYLASE"/>
    <property type="match status" value="1"/>
</dbReference>
<keyword evidence="15" id="KW-1185">Reference proteome</keyword>
<dbReference type="AlphaFoldDB" id="A0A0F4LX52"/>
<dbReference type="RefSeq" id="WP_046315209.1">
    <property type="nucleotide sequence ID" value="NZ_JAMBKK010000013.1"/>
</dbReference>
<evidence type="ECO:0000256" key="9">
    <source>
        <dbReference type="HAMAP-Rule" id="MF_01200"/>
    </source>
</evidence>
<dbReference type="InterPro" id="IPR011060">
    <property type="entry name" value="RibuloseP-bd_barrel"/>
</dbReference>
<evidence type="ECO:0000256" key="11">
    <source>
        <dbReference type="PIRSR" id="PIRSR614732-2"/>
    </source>
</evidence>
<protein>
    <recommendedName>
        <fullName evidence="9">Orotidine 5'-phosphate decarboxylase</fullName>
        <ecNumber evidence="9">4.1.1.23</ecNumber>
    </recommendedName>
    <alternativeName>
        <fullName evidence="9">OMP decarboxylase</fullName>
        <shortName evidence="9">OMPDCase</shortName>
        <shortName evidence="9">OMPdecase</shortName>
    </alternativeName>
</protein>
<dbReference type="PANTHER" id="PTHR32119:SF2">
    <property type="entry name" value="OROTIDINE 5'-PHOSPHATE DECARBOXYLASE"/>
    <property type="match status" value="1"/>
</dbReference>
<accession>A0A0F4LX52</accession>
<feature type="binding site" evidence="9 11">
    <location>
        <position position="193"/>
    </location>
    <ligand>
        <name>substrate</name>
    </ligand>
</feature>
<feature type="active site" description="Proton donor" evidence="9">
    <location>
        <position position="61"/>
    </location>
</feature>
<evidence type="ECO:0000313" key="14">
    <source>
        <dbReference type="EMBL" id="KJY63175.1"/>
    </source>
</evidence>
<dbReference type="UniPathway" id="UPA00070">
    <property type="reaction ID" value="UER00120"/>
</dbReference>
<evidence type="ECO:0000256" key="6">
    <source>
        <dbReference type="ARBA" id="ARBA00023239"/>
    </source>
</evidence>
<reference evidence="14 15" key="1">
    <citation type="submission" date="2015-01" db="EMBL/GenBank/DDBJ databases">
        <title>Comparative genomics of the lactic acid bacteria isolated from the honey bee gut.</title>
        <authorList>
            <person name="Ellegaard K.M."/>
            <person name="Tamarit D."/>
            <person name="Javelind E."/>
            <person name="Olofsson T."/>
            <person name="Andersson S.G."/>
            <person name="Vasquez A."/>
        </authorList>
    </citation>
    <scope>NUCLEOTIDE SEQUENCE [LARGE SCALE GENOMIC DNA]</scope>
    <source>
        <strain evidence="14 15">Bin4</strain>
    </source>
</reference>
<proteinExistence type="inferred from homology"/>
<feature type="active site" description="For OMPdecase activity" evidence="10">
    <location>
        <position position="59"/>
    </location>
</feature>
<dbReference type="PROSITE" id="PS00156">
    <property type="entry name" value="OMPDECASE"/>
    <property type="match status" value="1"/>
</dbReference>
<dbReference type="STRING" id="1218492.JG30_00830"/>
<dbReference type="EC" id="4.1.1.23" evidence="9"/>
<keyword evidence="6 9" id="KW-0456">Lyase</keyword>
<comment type="subunit">
    <text evidence="3 9">Homodimer.</text>
</comment>
<feature type="binding site" evidence="9 11">
    <location>
        <position position="214"/>
    </location>
    <ligand>
        <name>substrate</name>
    </ligand>
</feature>
<dbReference type="GO" id="GO:0006207">
    <property type="term" value="P:'de novo' pyrimidine nucleobase biosynthetic process"/>
    <property type="evidence" value="ECO:0007669"/>
    <property type="project" value="InterPro"/>
</dbReference>
<dbReference type="InterPro" id="IPR001754">
    <property type="entry name" value="OMPdeCOase_dom"/>
</dbReference>
<evidence type="ECO:0000256" key="8">
    <source>
        <dbReference type="ARBA" id="ARBA00061012"/>
    </source>
</evidence>
<dbReference type="Proteomes" id="UP000033558">
    <property type="component" value="Unassembled WGS sequence"/>
</dbReference>
<feature type="binding site" evidence="9 11">
    <location>
        <position position="32"/>
    </location>
    <ligand>
        <name>substrate</name>
    </ligand>
</feature>
<dbReference type="PATRIC" id="fig|1218492.5.peg.196"/>
<comment type="pathway">
    <text evidence="2 9 12">Pyrimidine metabolism; UMP biosynthesis via de novo pathway; UMP from orotate: step 2/2.</text>
</comment>
<feature type="binding site" evidence="9 11">
    <location>
        <position position="184"/>
    </location>
    <ligand>
        <name>substrate</name>
    </ligand>
</feature>
<dbReference type="HAMAP" id="MF_01200_B">
    <property type="entry name" value="OMPdecase_type1_B"/>
    <property type="match status" value="1"/>
</dbReference>
<dbReference type="GO" id="GO:0005829">
    <property type="term" value="C:cytosol"/>
    <property type="evidence" value="ECO:0007669"/>
    <property type="project" value="TreeGrafter"/>
</dbReference>
<name>A0A0F4LX52_9LACO</name>
<dbReference type="NCBIfam" id="NF001273">
    <property type="entry name" value="PRK00230.1"/>
    <property type="match status" value="1"/>
</dbReference>
<comment type="similarity">
    <text evidence="8 9">Belongs to the OMP decarboxylase family. Type 1 subfamily.</text>
</comment>
<evidence type="ECO:0000256" key="2">
    <source>
        <dbReference type="ARBA" id="ARBA00004861"/>
    </source>
</evidence>
<dbReference type="InterPro" id="IPR047596">
    <property type="entry name" value="OMPdecase_bac"/>
</dbReference>
<dbReference type="GO" id="GO:0044205">
    <property type="term" value="P:'de novo' UMP biosynthetic process"/>
    <property type="evidence" value="ECO:0007669"/>
    <property type="project" value="UniProtKB-UniRule"/>
</dbReference>
<gene>
    <name evidence="9 14" type="primary">pyrF</name>
    <name evidence="14" type="ORF">JG30_00830</name>
</gene>
<dbReference type="Pfam" id="PF00215">
    <property type="entry name" value="OMPdecase"/>
    <property type="match status" value="1"/>
</dbReference>
<dbReference type="Gene3D" id="3.20.20.70">
    <property type="entry name" value="Aldolase class I"/>
    <property type="match status" value="1"/>
</dbReference>
<evidence type="ECO:0000256" key="10">
    <source>
        <dbReference type="PIRSR" id="PIRSR614732-1"/>
    </source>
</evidence>
<dbReference type="OrthoDB" id="9806203at2"/>
<feature type="active site" description="For OMPdecase activity" evidence="10">
    <location>
        <position position="61"/>
    </location>
</feature>
<evidence type="ECO:0000256" key="1">
    <source>
        <dbReference type="ARBA" id="ARBA00002356"/>
    </source>
</evidence>
<dbReference type="GO" id="GO:0004590">
    <property type="term" value="F:orotidine-5'-phosphate decarboxylase activity"/>
    <property type="evidence" value="ECO:0007669"/>
    <property type="project" value="UniProtKB-UniRule"/>
</dbReference>
<evidence type="ECO:0000256" key="7">
    <source>
        <dbReference type="ARBA" id="ARBA00049157"/>
    </source>
</evidence>
<feature type="active site" description="For OMPdecase activity" evidence="10">
    <location>
        <position position="64"/>
    </location>
</feature>
<feature type="domain" description="Orotidine 5'-phosphate decarboxylase" evidence="13">
    <location>
        <begin position="3"/>
        <end position="229"/>
    </location>
</feature>
<sequence length="236" mass="25587">MKPVFIALDFASQAEALDFLDQFPATQPLAVKVGMELFYNAGPQLLQIFQQRHIQVFLDLKLCDIPHTVQQAAAQLAQQQVAYLTVMALGGSKMIQAAQRGLAQGHQPGTPRPKLLAVTQLTSMSEQQMQQELQVQTSLPESVTHLAQLAQANGADGVIASALEDPKIHQATSANFLCINPGIRLQTMTADDQERVVTPQQAAQLGSDGLVVGRPITRAADPVAVYQQILQEWSAE</sequence>
<dbReference type="InterPro" id="IPR018089">
    <property type="entry name" value="OMPdecase_AS"/>
</dbReference>
<comment type="caution">
    <text evidence="14">The sequence shown here is derived from an EMBL/GenBank/DDBJ whole genome shotgun (WGS) entry which is preliminary data.</text>
</comment>
<feature type="binding site" evidence="9">
    <location>
        <begin position="59"/>
        <end position="68"/>
    </location>
    <ligand>
        <name>substrate</name>
    </ligand>
</feature>
<dbReference type="NCBIfam" id="TIGR01740">
    <property type="entry name" value="pyrF"/>
    <property type="match status" value="1"/>
</dbReference>
<dbReference type="EMBL" id="JXJQ01000002">
    <property type="protein sequence ID" value="KJY63175.1"/>
    <property type="molecule type" value="Genomic_DNA"/>
</dbReference>
<comment type="catalytic activity">
    <reaction evidence="7 9 12">
        <text>orotidine 5'-phosphate + H(+) = UMP + CO2</text>
        <dbReference type="Rhea" id="RHEA:11596"/>
        <dbReference type="ChEBI" id="CHEBI:15378"/>
        <dbReference type="ChEBI" id="CHEBI:16526"/>
        <dbReference type="ChEBI" id="CHEBI:57538"/>
        <dbReference type="ChEBI" id="CHEBI:57865"/>
        <dbReference type="EC" id="4.1.1.23"/>
    </reaction>
</comment>
<dbReference type="InterPro" id="IPR013785">
    <property type="entry name" value="Aldolase_TIM"/>
</dbReference>
<dbReference type="HOGENOM" id="CLU_067069_1_1_9"/>
<evidence type="ECO:0000256" key="12">
    <source>
        <dbReference type="RuleBase" id="RU000512"/>
    </source>
</evidence>
<comment type="function">
    <text evidence="1 9">Catalyzes the decarboxylation of orotidine 5'-monophosphate (OMP) to uridine 5'-monophosphate (UMP).</text>
</comment>
<dbReference type="InterPro" id="IPR014732">
    <property type="entry name" value="OMPdecase"/>
</dbReference>
<evidence type="ECO:0000313" key="15">
    <source>
        <dbReference type="Proteomes" id="UP000033558"/>
    </source>
</evidence>
<feature type="binding site" evidence="9 11">
    <location>
        <position position="9"/>
    </location>
    <ligand>
        <name>substrate</name>
    </ligand>
</feature>